<dbReference type="EC" id="1.14.11.29" evidence="7"/>
<proteinExistence type="predicted"/>
<dbReference type="STRING" id="113540.ENSSFOP00015061007"/>
<protein>
    <recommendedName>
        <fullName evidence="7">hypoxia-inducible factor-proline dioxygenase</fullName>
        <ecNumber evidence="7">1.14.11.29</ecNumber>
    </recommendedName>
</protein>
<feature type="region of interest" description="Disordered" evidence="9">
    <location>
        <begin position="111"/>
        <end position="179"/>
    </location>
</feature>
<dbReference type="GO" id="GO:0005737">
    <property type="term" value="C:cytoplasm"/>
    <property type="evidence" value="ECO:0007669"/>
    <property type="project" value="TreeGrafter"/>
</dbReference>
<gene>
    <name evidence="11" type="ORF">Z043_123698</name>
</gene>
<organism evidence="11 12">
    <name type="scientific">Scleropages formosus</name>
    <name type="common">Asian bonytongue</name>
    <name type="synonym">Osteoglossum formosum</name>
    <dbReference type="NCBI Taxonomy" id="113540"/>
    <lineage>
        <taxon>Eukaryota</taxon>
        <taxon>Metazoa</taxon>
        <taxon>Chordata</taxon>
        <taxon>Craniata</taxon>
        <taxon>Vertebrata</taxon>
        <taxon>Euteleostomi</taxon>
        <taxon>Actinopterygii</taxon>
        <taxon>Neopterygii</taxon>
        <taxon>Teleostei</taxon>
        <taxon>Osteoglossocephala</taxon>
        <taxon>Osteoglossomorpha</taxon>
        <taxon>Osteoglossiformes</taxon>
        <taxon>Osteoglossidae</taxon>
        <taxon>Scleropages</taxon>
    </lineage>
</organism>
<feature type="compositionally biased region" description="Polar residues" evidence="9">
    <location>
        <begin position="158"/>
        <end position="175"/>
    </location>
</feature>
<evidence type="ECO:0000256" key="8">
    <source>
        <dbReference type="ARBA" id="ARBA00049134"/>
    </source>
</evidence>
<keyword evidence="2" id="KW-0479">Metal-binding</keyword>
<dbReference type="Pfam" id="PF13640">
    <property type="entry name" value="2OG-FeII_Oxy_3"/>
    <property type="match status" value="1"/>
</dbReference>
<evidence type="ECO:0000313" key="12">
    <source>
        <dbReference type="Proteomes" id="UP000034805"/>
    </source>
</evidence>
<dbReference type="Proteomes" id="UP000034805">
    <property type="component" value="Unassembled WGS sequence"/>
</dbReference>
<evidence type="ECO:0000256" key="3">
    <source>
        <dbReference type="ARBA" id="ARBA00022896"/>
    </source>
</evidence>
<keyword evidence="3" id="KW-0847">Vitamin C</keyword>
<keyword evidence="6" id="KW-0408">Iron</keyword>
<comment type="cofactor">
    <cofactor evidence="1">
        <name>L-ascorbate</name>
        <dbReference type="ChEBI" id="CHEBI:38290"/>
    </cofactor>
</comment>
<evidence type="ECO:0000256" key="2">
    <source>
        <dbReference type="ARBA" id="ARBA00022723"/>
    </source>
</evidence>
<dbReference type="PROSITE" id="PS51471">
    <property type="entry name" value="FE2OG_OXY"/>
    <property type="match status" value="1"/>
</dbReference>
<evidence type="ECO:0000256" key="6">
    <source>
        <dbReference type="ARBA" id="ARBA00023004"/>
    </source>
</evidence>
<dbReference type="GO" id="GO:0071456">
    <property type="term" value="P:cellular response to hypoxia"/>
    <property type="evidence" value="ECO:0007669"/>
    <property type="project" value="TreeGrafter"/>
</dbReference>
<evidence type="ECO:0000313" key="11">
    <source>
        <dbReference type="EMBL" id="KPP58471.1"/>
    </source>
</evidence>
<dbReference type="GO" id="GO:0160082">
    <property type="term" value="F:hypoxia-inducible factor-proline dioxygenase activity"/>
    <property type="evidence" value="ECO:0007669"/>
    <property type="project" value="UniProtKB-EC"/>
</dbReference>
<dbReference type="InterPro" id="IPR044862">
    <property type="entry name" value="Pro_4_hyd_alph_FE2OG_OXY"/>
</dbReference>
<comment type="caution">
    <text evidence="11">The sequence shown here is derived from an EMBL/GenBank/DDBJ whole genome shotgun (WGS) entry which is preliminary data.</text>
</comment>
<dbReference type="Gene3D" id="2.60.120.620">
    <property type="entry name" value="q2cbj1_9rhob like domain"/>
    <property type="match status" value="1"/>
</dbReference>
<comment type="catalytic activity">
    <reaction evidence="8">
        <text>L-prolyl-[hypoxia-inducible factor alpha subunit] + 2-oxoglutarate + O2 = trans-4-hydroxy-L-prolyl-[hypoxia-inducible factor alpha subunit] + succinate + CO2</text>
        <dbReference type="Rhea" id="RHEA:48400"/>
        <dbReference type="Rhea" id="RHEA-COMP:12093"/>
        <dbReference type="Rhea" id="RHEA-COMP:12094"/>
        <dbReference type="ChEBI" id="CHEBI:15379"/>
        <dbReference type="ChEBI" id="CHEBI:16526"/>
        <dbReference type="ChEBI" id="CHEBI:16810"/>
        <dbReference type="ChEBI" id="CHEBI:30031"/>
        <dbReference type="ChEBI" id="CHEBI:50342"/>
        <dbReference type="ChEBI" id="CHEBI:61965"/>
        <dbReference type="EC" id="1.14.11.29"/>
    </reaction>
</comment>
<dbReference type="InterPro" id="IPR051559">
    <property type="entry name" value="HIF_prolyl_hydroxylases"/>
</dbReference>
<dbReference type="GO" id="GO:0008198">
    <property type="term" value="F:ferrous iron binding"/>
    <property type="evidence" value="ECO:0007669"/>
    <property type="project" value="TreeGrafter"/>
</dbReference>
<reference evidence="11 12" key="1">
    <citation type="submission" date="2015-08" db="EMBL/GenBank/DDBJ databases">
        <title>The genome of the Asian arowana (Scleropages formosus).</title>
        <authorList>
            <person name="Tan M.H."/>
            <person name="Gan H.M."/>
            <person name="Croft L.J."/>
            <person name="Austin C.M."/>
        </authorList>
    </citation>
    <scope>NUCLEOTIDE SEQUENCE [LARGE SCALE GENOMIC DNA]</scope>
    <source>
        <strain evidence="11">Aro1</strain>
    </source>
</reference>
<dbReference type="InterPro" id="IPR005123">
    <property type="entry name" value="Oxoglu/Fe-dep_dioxygenase_dom"/>
</dbReference>
<evidence type="ECO:0000256" key="4">
    <source>
        <dbReference type="ARBA" id="ARBA00022964"/>
    </source>
</evidence>
<dbReference type="InterPro" id="IPR006620">
    <property type="entry name" value="Pro_4_hyd_alph"/>
</dbReference>
<dbReference type="GO" id="GO:0031418">
    <property type="term" value="F:L-ascorbic acid binding"/>
    <property type="evidence" value="ECO:0007669"/>
    <property type="project" value="UniProtKB-KW"/>
</dbReference>
<keyword evidence="4" id="KW-0223">Dioxygenase</keyword>
<evidence type="ECO:0000256" key="7">
    <source>
        <dbReference type="ARBA" id="ARBA00039004"/>
    </source>
</evidence>
<sequence length="412" mass="45181">MSLDGRCSPLVGTATSVKLPADMAPKISSPAVTVLKKQVETGLLEHNFEVECSSATPCISDSAQVCDFAKHPSKVPYLPRKGGKIAQNSRMLMTDRANGDTLLKLQRQMCKGNRDSDEPDSAGVEETTCGLAKHSPPGFKRRKLESDECMRITRSLVLPSNNSEKHNSPQSNNCEKSNKKLAEIPQETKSTPGPQLGALPAEPSAIPTSKMSIDWSSKDIAQQYVIPCMKNYGICVKDSFLGDELGDRVLKEVEMLNQSGKFRGGQLVSQRAIPASDIRGDQIAWVDGCETGCENIGTLMVHIDKVIMYSAMNGQLGNYCINGRTKAMVACYPGKGAGYVRHVDNPNGDGRCITCIYYLNKNWDIKVHGGLLQIFPKGQSVVANIEPLFDRLLMFWSDRRNPHEVKPAYATR</sequence>
<accession>A0A0P7XZ77</accession>
<keyword evidence="5" id="KW-0560">Oxidoreductase</keyword>
<evidence type="ECO:0000256" key="1">
    <source>
        <dbReference type="ARBA" id="ARBA00001961"/>
    </source>
</evidence>
<dbReference type="PANTHER" id="PTHR12907:SF6">
    <property type="entry name" value="PROLYL HYDROXYLASE EGLN2"/>
    <property type="match status" value="1"/>
</dbReference>
<dbReference type="EMBL" id="JARO02013888">
    <property type="protein sequence ID" value="KPP58471.1"/>
    <property type="molecule type" value="Genomic_DNA"/>
</dbReference>
<dbReference type="GO" id="GO:0005634">
    <property type="term" value="C:nucleus"/>
    <property type="evidence" value="ECO:0007669"/>
    <property type="project" value="TreeGrafter"/>
</dbReference>
<name>A0A0P7XZ77_SCLFO</name>
<evidence type="ECO:0000256" key="9">
    <source>
        <dbReference type="SAM" id="MobiDB-lite"/>
    </source>
</evidence>
<dbReference type="PANTHER" id="PTHR12907">
    <property type="entry name" value="EGL NINE HOMOLOG-RELATED"/>
    <property type="match status" value="1"/>
</dbReference>
<dbReference type="SMART" id="SM00702">
    <property type="entry name" value="P4Hc"/>
    <property type="match status" value="1"/>
</dbReference>
<evidence type="ECO:0000256" key="5">
    <source>
        <dbReference type="ARBA" id="ARBA00023002"/>
    </source>
</evidence>
<dbReference type="AlphaFoldDB" id="A0A0P7XZ77"/>
<feature type="domain" description="Fe2OG dioxygenase" evidence="10">
    <location>
        <begin position="323"/>
        <end position="412"/>
    </location>
</feature>
<evidence type="ECO:0000259" key="10">
    <source>
        <dbReference type="PROSITE" id="PS51471"/>
    </source>
</evidence>